<gene>
    <name evidence="6" type="ORF">FL583_00845</name>
</gene>
<comment type="caution">
    <text evidence="6">The sequence shown here is derived from an EMBL/GenBank/DDBJ whole genome shotgun (WGS) entry which is preliminary data.</text>
</comment>
<dbReference type="SUPFAM" id="SSF52172">
    <property type="entry name" value="CheY-like"/>
    <property type="match status" value="1"/>
</dbReference>
<dbReference type="InterPro" id="IPR051015">
    <property type="entry name" value="EvgA-like"/>
</dbReference>
<dbReference type="Pfam" id="PF00196">
    <property type="entry name" value="GerE"/>
    <property type="match status" value="1"/>
</dbReference>
<dbReference type="SMART" id="SM00448">
    <property type="entry name" value="REC"/>
    <property type="match status" value="1"/>
</dbReference>
<organism evidence="6 7">
    <name type="scientific">Cryptosporangium phraense</name>
    <dbReference type="NCBI Taxonomy" id="2593070"/>
    <lineage>
        <taxon>Bacteria</taxon>
        <taxon>Bacillati</taxon>
        <taxon>Actinomycetota</taxon>
        <taxon>Actinomycetes</taxon>
        <taxon>Cryptosporangiales</taxon>
        <taxon>Cryptosporangiaceae</taxon>
        <taxon>Cryptosporangium</taxon>
    </lineage>
</organism>
<dbReference type="PROSITE" id="PS50043">
    <property type="entry name" value="HTH_LUXR_2"/>
    <property type="match status" value="1"/>
</dbReference>
<dbReference type="InterPro" id="IPR001789">
    <property type="entry name" value="Sig_transdc_resp-reg_receiver"/>
</dbReference>
<dbReference type="GO" id="GO:0006355">
    <property type="term" value="P:regulation of DNA-templated transcription"/>
    <property type="evidence" value="ECO:0007669"/>
    <property type="project" value="InterPro"/>
</dbReference>
<dbReference type="Gene3D" id="3.40.50.2300">
    <property type="match status" value="1"/>
</dbReference>
<dbReference type="PANTHER" id="PTHR45566:SF2">
    <property type="entry name" value="NARL SUBFAMILY"/>
    <property type="match status" value="1"/>
</dbReference>
<dbReference type="CDD" id="cd06170">
    <property type="entry name" value="LuxR_C_like"/>
    <property type="match status" value="1"/>
</dbReference>
<evidence type="ECO:0000259" key="4">
    <source>
        <dbReference type="PROSITE" id="PS50043"/>
    </source>
</evidence>
<dbReference type="CDD" id="cd17535">
    <property type="entry name" value="REC_NarL-like"/>
    <property type="match status" value="1"/>
</dbReference>
<keyword evidence="7" id="KW-1185">Reference proteome</keyword>
<evidence type="ECO:0000256" key="3">
    <source>
        <dbReference type="PROSITE-ProRule" id="PRU00169"/>
    </source>
</evidence>
<reference evidence="6 7" key="1">
    <citation type="submission" date="2019-07" db="EMBL/GenBank/DDBJ databases">
        <title>Cryptosporangium phraense sp. nov., isolated from plant litter.</title>
        <authorList>
            <person name="Suriyachadkun C."/>
        </authorList>
    </citation>
    <scope>NUCLEOTIDE SEQUENCE [LARGE SCALE GENOMIC DNA]</scope>
    <source>
        <strain evidence="6 7">A-T 5661</strain>
    </source>
</reference>
<name>A0A545AZX5_9ACTN</name>
<dbReference type="OrthoDB" id="9808843at2"/>
<keyword evidence="1 3" id="KW-0597">Phosphoprotein</keyword>
<protein>
    <submittedName>
        <fullName evidence="6">Response regulator transcription factor</fullName>
    </submittedName>
</protein>
<dbReference type="Pfam" id="PF00072">
    <property type="entry name" value="Response_reg"/>
    <property type="match status" value="1"/>
</dbReference>
<keyword evidence="2" id="KW-0238">DNA-binding</keyword>
<dbReference type="PANTHER" id="PTHR45566">
    <property type="entry name" value="HTH-TYPE TRANSCRIPTIONAL REGULATOR YHJB-RELATED"/>
    <property type="match status" value="1"/>
</dbReference>
<dbReference type="Proteomes" id="UP000317982">
    <property type="component" value="Unassembled WGS sequence"/>
</dbReference>
<feature type="modified residue" description="4-aspartylphosphate" evidence="3">
    <location>
        <position position="66"/>
    </location>
</feature>
<dbReference type="GO" id="GO:0000160">
    <property type="term" value="P:phosphorelay signal transduction system"/>
    <property type="evidence" value="ECO:0007669"/>
    <property type="project" value="InterPro"/>
</dbReference>
<evidence type="ECO:0000256" key="2">
    <source>
        <dbReference type="ARBA" id="ARBA00023125"/>
    </source>
</evidence>
<dbReference type="RefSeq" id="WP_142702476.1">
    <property type="nucleotide sequence ID" value="NZ_VIRS01000001.1"/>
</dbReference>
<feature type="domain" description="Response regulatory" evidence="5">
    <location>
        <begin position="15"/>
        <end position="131"/>
    </location>
</feature>
<dbReference type="EMBL" id="VIRS01000001">
    <property type="protein sequence ID" value="TQS46858.1"/>
    <property type="molecule type" value="Genomic_DNA"/>
</dbReference>
<dbReference type="InterPro" id="IPR016032">
    <property type="entry name" value="Sig_transdc_resp-reg_C-effctor"/>
</dbReference>
<evidence type="ECO:0000313" key="6">
    <source>
        <dbReference type="EMBL" id="TQS46858.1"/>
    </source>
</evidence>
<dbReference type="InterPro" id="IPR000792">
    <property type="entry name" value="Tscrpt_reg_LuxR_C"/>
</dbReference>
<sequence length="216" mass="22403">MTDRASPAAPLSGVSVAVVDDHPTTRAGTRLLLTEAGHPVVAEAGSLSGAYQILTGRAAPVVLILDLNLPDGHALRHLPELRRAAPSVPILILSAQDDLPVVRAVLAAGAAGFVLKDAPATELAAAVAAVAAGRQYVQPQLAVRLARGPQPASPALSEREQAAIRLWAAGYTNAQTAQQLSVSVRTVESIRADLRNRLGLVDRAQLAAYARAHLPS</sequence>
<accession>A0A545AZX5</accession>
<proteinExistence type="predicted"/>
<dbReference type="InterPro" id="IPR011006">
    <property type="entry name" value="CheY-like_superfamily"/>
</dbReference>
<dbReference type="SUPFAM" id="SSF46894">
    <property type="entry name" value="C-terminal effector domain of the bipartite response regulators"/>
    <property type="match status" value="1"/>
</dbReference>
<dbReference type="SMART" id="SM00421">
    <property type="entry name" value="HTH_LUXR"/>
    <property type="match status" value="1"/>
</dbReference>
<evidence type="ECO:0000259" key="5">
    <source>
        <dbReference type="PROSITE" id="PS50110"/>
    </source>
</evidence>
<dbReference type="AlphaFoldDB" id="A0A545AZX5"/>
<dbReference type="GO" id="GO:0003677">
    <property type="term" value="F:DNA binding"/>
    <property type="evidence" value="ECO:0007669"/>
    <property type="project" value="UniProtKB-KW"/>
</dbReference>
<feature type="domain" description="HTH luxR-type" evidence="4">
    <location>
        <begin position="149"/>
        <end position="214"/>
    </location>
</feature>
<evidence type="ECO:0000313" key="7">
    <source>
        <dbReference type="Proteomes" id="UP000317982"/>
    </source>
</evidence>
<dbReference type="InParanoid" id="A0A545AZX5"/>
<dbReference type="PRINTS" id="PR00038">
    <property type="entry name" value="HTHLUXR"/>
</dbReference>
<dbReference type="PROSITE" id="PS50110">
    <property type="entry name" value="RESPONSE_REGULATORY"/>
    <property type="match status" value="1"/>
</dbReference>
<evidence type="ECO:0000256" key="1">
    <source>
        <dbReference type="ARBA" id="ARBA00022553"/>
    </source>
</evidence>
<dbReference type="InterPro" id="IPR058245">
    <property type="entry name" value="NreC/VraR/RcsB-like_REC"/>
</dbReference>